<sequence>MFCTHPMHKGAAEEVTSMKEQRQFFCQSATRSPEIICLLHTQRSWNHLRGKSAASGKKKTLQTSSVPPYPQNTFSSGTGSRTEEKGQQLCRRMGQLSNILLLVIALYFTNPIC</sequence>
<proteinExistence type="predicted"/>
<name>A0A974DZA6_XENLA</name>
<feature type="compositionally biased region" description="Polar residues" evidence="1">
    <location>
        <begin position="61"/>
        <end position="80"/>
    </location>
</feature>
<dbReference type="Proteomes" id="UP000694892">
    <property type="component" value="Chromosome 1L"/>
</dbReference>
<protein>
    <submittedName>
        <fullName evidence="2">Uncharacterized protein</fullName>
    </submittedName>
</protein>
<accession>A0A974DZA6</accession>
<evidence type="ECO:0000256" key="1">
    <source>
        <dbReference type="SAM" id="MobiDB-lite"/>
    </source>
</evidence>
<reference evidence="3" key="1">
    <citation type="journal article" date="2016" name="Nature">
        <title>Genome evolution in the allotetraploid frog Xenopus laevis.</title>
        <authorList>
            <person name="Session A.M."/>
            <person name="Uno Y."/>
            <person name="Kwon T."/>
            <person name="Chapman J.A."/>
            <person name="Toyoda A."/>
            <person name="Takahashi S."/>
            <person name="Fukui A."/>
            <person name="Hikosaka A."/>
            <person name="Suzuki A."/>
            <person name="Kondo M."/>
            <person name="van Heeringen S.J."/>
            <person name="Quigley I."/>
            <person name="Heinz S."/>
            <person name="Ogino H."/>
            <person name="Ochi H."/>
            <person name="Hellsten U."/>
            <person name="Lyons J.B."/>
            <person name="Simakov O."/>
            <person name="Putnam N."/>
            <person name="Stites J."/>
            <person name="Kuroki Y."/>
            <person name="Tanaka T."/>
            <person name="Michiue T."/>
            <person name="Watanabe M."/>
            <person name="Bogdanovic O."/>
            <person name="Lister R."/>
            <person name="Georgiou G."/>
            <person name="Paranjpe S.S."/>
            <person name="van Kruijsbergen I."/>
            <person name="Shu S."/>
            <person name="Carlson J."/>
            <person name="Kinoshita T."/>
            <person name="Ohta Y."/>
            <person name="Mawaribuchi S."/>
            <person name="Jenkins J."/>
            <person name="Grimwood J."/>
            <person name="Schmutz J."/>
            <person name="Mitros T."/>
            <person name="Mozaffari S.V."/>
            <person name="Suzuki Y."/>
            <person name="Haramoto Y."/>
            <person name="Yamamoto T.S."/>
            <person name="Takagi C."/>
            <person name="Heald R."/>
            <person name="Miller K."/>
            <person name="Haudenschild C."/>
            <person name="Kitzman J."/>
            <person name="Nakayama T."/>
            <person name="Izutsu Y."/>
            <person name="Robert J."/>
            <person name="Fortriede J."/>
            <person name="Burns K."/>
            <person name="Lotay V."/>
            <person name="Karimi K."/>
            <person name="Yasuoka Y."/>
            <person name="Dichmann D.S."/>
            <person name="Flajnik M.F."/>
            <person name="Houston D.W."/>
            <person name="Shendure J."/>
            <person name="DuPasquier L."/>
            <person name="Vize P.D."/>
            <person name="Zorn A.M."/>
            <person name="Ito M."/>
            <person name="Marcotte E.M."/>
            <person name="Wallingford J.B."/>
            <person name="Ito Y."/>
            <person name="Asashima M."/>
            <person name="Ueno N."/>
            <person name="Matsuda Y."/>
            <person name="Veenstra G.J."/>
            <person name="Fujiyama A."/>
            <person name="Harland R.M."/>
            <person name="Taira M."/>
            <person name="Rokhsar D.S."/>
        </authorList>
    </citation>
    <scope>NUCLEOTIDE SEQUENCE [LARGE SCALE GENOMIC DNA]</scope>
    <source>
        <strain evidence="3">J</strain>
    </source>
</reference>
<dbReference type="AlphaFoldDB" id="A0A974DZA6"/>
<feature type="region of interest" description="Disordered" evidence="1">
    <location>
        <begin position="49"/>
        <end position="86"/>
    </location>
</feature>
<evidence type="ECO:0000313" key="3">
    <source>
        <dbReference type="Proteomes" id="UP000694892"/>
    </source>
</evidence>
<feature type="compositionally biased region" description="Basic residues" evidence="1">
    <location>
        <begin position="49"/>
        <end position="60"/>
    </location>
</feature>
<dbReference type="EMBL" id="CM004466">
    <property type="protein sequence ID" value="OCU00679.1"/>
    <property type="molecule type" value="Genomic_DNA"/>
</dbReference>
<evidence type="ECO:0000313" key="2">
    <source>
        <dbReference type="EMBL" id="OCU00679.1"/>
    </source>
</evidence>
<gene>
    <name evidence="2" type="ORF">XELAEV_18006458mg</name>
</gene>
<organism evidence="2 3">
    <name type="scientific">Xenopus laevis</name>
    <name type="common">African clawed frog</name>
    <dbReference type="NCBI Taxonomy" id="8355"/>
    <lineage>
        <taxon>Eukaryota</taxon>
        <taxon>Metazoa</taxon>
        <taxon>Chordata</taxon>
        <taxon>Craniata</taxon>
        <taxon>Vertebrata</taxon>
        <taxon>Euteleostomi</taxon>
        <taxon>Amphibia</taxon>
        <taxon>Batrachia</taxon>
        <taxon>Anura</taxon>
        <taxon>Pipoidea</taxon>
        <taxon>Pipidae</taxon>
        <taxon>Xenopodinae</taxon>
        <taxon>Xenopus</taxon>
        <taxon>Xenopus</taxon>
    </lineage>
</organism>